<dbReference type="Proteomes" id="UP001235712">
    <property type="component" value="Unassembled WGS sequence"/>
</dbReference>
<name>A0ABT9P9S9_9ACTN</name>
<evidence type="ECO:0000313" key="2">
    <source>
        <dbReference type="Proteomes" id="UP001235712"/>
    </source>
</evidence>
<proteinExistence type="predicted"/>
<accession>A0ABT9P9S9</accession>
<protein>
    <submittedName>
        <fullName evidence="1">Uncharacterized protein</fullName>
    </submittedName>
</protein>
<evidence type="ECO:0000313" key="1">
    <source>
        <dbReference type="EMBL" id="MDP9829449.1"/>
    </source>
</evidence>
<keyword evidence="2" id="KW-1185">Reference proteome</keyword>
<comment type="caution">
    <text evidence="1">The sequence shown here is derived from an EMBL/GenBank/DDBJ whole genome shotgun (WGS) entry which is preliminary data.</text>
</comment>
<sequence length="53" mass="5819">MRYLRADGVDRIIVDAVLAKAVEADAERRNHELTVLAHNIGTHVANNLAKILA</sequence>
<dbReference type="RefSeq" id="WP_307247644.1">
    <property type="nucleotide sequence ID" value="NZ_JAUSQZ010000001.1"/>
</dbReference>
<reference evidence="1 2" key="1">
    <citation type="submission" date="2023-07" db="EMBL/GenBank/DDBJ databases">
        <title>Sequencing the genomes of 1000 actinobacteria strains.</title>
        <authorList>
            <person name="Klenk H.-P."/>
        </authorList>
    </citation>
    <scope>NUCLEOTIDE SEQUENCE [LARGE SCALE GENOMIC DNA]</scope>
    <source>
        <strain evidence="1 2">DSM 44388</strain>
    </source>
</reference>
<dbReference type="EMBL" id="JAUSQZ010000001">
    <property type="protein sequence ID" value="MDP9829449.1"/>
    <property type="molecule type" value="Genomic_DNA"/>
</dbReference>
<organism evidence="1 2">
    <name type="scientific">Kineosporia succinea</name>
    <dbReference type="NCBI Taxonomy" id="84632"/>
    <lineage>
        <taxon>Bacteria</taxon>
        <taxon>Bacillati</taxon>
        <taxon>Actinomycetota</taxon>
        <taxon>Actinomycetes</taxon>
        <taxon>Kineosporiales</taxon>
        <taxon>Kineosporiaceae</taxon>
        <taxon>Kineosporia</taxon>
    </lineage>
</organism>
<gene>
    <name evidence="1" type="ORF">J2S57_005198</name>
</gene>